<evidence type="ECO:0000256" key="1">
    <source>
        <dbReference type="SAM" id="MobiDB-lite"/>
    </source>
</evidence>
<reference evidence="3" key="1">
    <citation type="journal article" date="2017" name="bioRxiv">
        <title>Comparative analysis of the genomes of Stylophora pistillata and Acropora digitifera provides evidence for extensive differences between species of corals.</title>
        <authorList>
            <person name="Voolstra C.R."/>
            <person name="Li Y."/>
            <person name="Liew Y.J."/>
            <person name="Baumgarten S."/>
            <person name="Zoccola D."/>
            <person name="Flot J.-F."/>
            <person name="Tambutte S."/>
            <person name="Allemand D."/>
            <person name="Aranda M."/>
        </authorList>
    </citation>
    <scope>NUCLEOTIDE SEQUENCE [LARGE SCALE GENOMIC DNA]</scope>
</reference>
<keyword evidence="3" id="KW-1185">Reference proteome</keyword>
<proteinExistence type="predicted"/>
<feature type="region of interest" description="Disordered" evidence="1">
    <location>
        <begin position="373"/>
        <end position="407"/>
    </location>
</feature>
<evidence type="ECO:0000313" key="2">
    <source>
        <dbReference type="EMBL" id="PFX18425.1"/>
    </source>
</evidence>
<dbReference type="OrthoDB" id="5980861at2759"/>
<name>A0A2B4RQ84_STYPI</name>
<comment type="caution">
    <text evidence="2">The sequence shown here is derived from an EMBL/GenBank/DDBJ whole genome shotgun (WGS) entry which is preliminary data.</text>
</comment>
<protein>
    <recommendedName>
        <fullName evidence="4">Ubiquitin-like domain-containing protein</fullName>
    </recommendedName>
</protein>
<sequence length="478" mass="53668">MVANKTLCKGEIVPDGGKDSPLHPTENLSLLSNCYSKAGYSVLVSDGSLCEITSEMGLVEMENGTAFQIAVQNNNDYAVEVDVTFSGRFLGFWTVDARQSYPLIIEGSAWENGKLTFISEPSETEHGVLSEPNGKLELEFKPEAMVLFVRHLGTEKRHEVLLTDFKLATVSDLRDEINQTLWDQLGCITCLIKDGEVLDELQFIRSYFLKNGDIIEVLTSEEPILIKSCHMDPFTLWVDPRYDSIESVRETVATKMNVDITRGNLSLLLDGEHIEERRGLLTKVFLQSRKPVLKAIVACNFINITVHLPSKEAKRVRISCFATVDELKRCLNIPTSGTLLKVGDREIQEGSGLKELYDLGIRDESEVMVTFPTESRASSCGDPSHESIPEELAENESHSPSSHILGRSSEFNPFPEDMYGISGHFNNMEWIGEDESFCGCYQLDNRKRRFTKNRLKSVTLVVQLCSRRRELSGYCPST</sequence>
<gene>
    <name evidence="2" type="ORF">AWC38_SpisGene17206</name>
</gene>
<organism evidence="2 3">
    <name type="scientific">Stylophora pistillata</name>
    <name type="common">Smooth cauliflower coral</name>
    <dbReference type="NCBI Taxonomy" id="50429"/>
    <lineage>
        <taxon>Eukaryota</taxon>
        <taxon>Metazoa</taxon>
        <taxon>Cnidaria</taxon>
        <taxon>Anthozoa</taxon>
        <taxon>Hexacorallia</taxon>
        <taxon>Scleractinia</taxon>
        <taxon>Astrocoeniina</taxon>
        <taxon>Pocilloporidae</taxon>
        <taxon>Stylophora</taxon>
    </lineage>
</organism>
<evidence type="ECO:0008006" key="4">
    <source>
        <dbReference type="Google" id="ProtNLM"/>
    </source>
</evidence>
<accession>A0A2B4RQ84</accession>
<dbReference type="AlphaFoldDB" id="A0A2B4RQ84"/>
<dbReference type="EMBL" id="LSMT01000411">
    <property type="protein sequence ID" value="PFX18425.1"/>
    <property type="molecule type" value="Genomic_DNA"/>
</dbReference>
<dbReference type="Proteomes" id="UP000225706">
    <property type="component" value="Unassembled WGS sequence"/>
</dbReference>
<evidence type="ECO:0000313" key="3">
    <source>
        <dbReference type="Proteomes" id="UP000225706"/>
    </source>
</evidence>
<dbReference type="CDD" id="cd17039">
    <property type="entry name" value="Ubl_ubiquitin_like"/>
    <property type="match status" value="1"/>
</dbReference>